<evidence type="ECO:0000256" key="10">
    <source>
        <dbReference type="ARBA" id="ARBA00023157"/>
    </source>
</evidence>
<keyword evidence="10" id="KW-1015">Disulfide bond</keyword>
<evidence type="ECO:0000256" key="4">
    <source>
        <dbReference type="ARBA" id="ARBA00022692"/>
    </source>
</evidence>
<dbReference type="SUPFAM" id="SSF52833">
    <property type="entry name" value="Thioredoxin-like"/>
    <property type="match status" value="1"/>
</dbReference>
<dbReference type="InterPro" id="IPR013766">
    <property type="entry name" value="Thioredoxin_domain"/>
</dbReference>
<feature type="region of interest" description="Disordered" evidence="12">
    <location>
        <begin position="222"/>
        <end position="271"/>
    </location>
</feature>
<evidence type="ECO:0000256" key="3">
    <source>
        <dbReference type="ARBA" id="ARBA00022553"/>
    </source>
</evidence>
<evidence type="ECO:0000256" key="2">
    <source>
        <dbReference type="ARBA" id="ARBA00022448"/>
    </source>
</evidence>
<feature type="signal peptide" evidence="14">
    <location>
        <begin position="1"/>
        <end position="25"/>
    </location>
</feature>
<dbReference type="InterPro" id="IPR052454">
    <property type="entry name" value="TMX_domain-containing"/>
</dbReference>
<dbReference type="InterPro" id="IPR036249">
    <property type="entry name" value="Thioredoxin-like_sf"/>
</dbReference>
<evidence type="ECO:0000313" key="16">
    <source>
        <dbReference type="Ensembl" id="ENSAPLP00020025212.1"/>
    </source>
</evidence>
<feature type="compositionally biased region" description="Acidic residues" evidence="12">
    <location>
        <begin position="228"/>
        <end position="244"/>
    </location>
</feature>
<dbReference type="PROSITE" id="PS00194">
    <property type="entry name" value="THIOREDOXIN_1"/>
    <property type="match status" value="1"/>
</dbReference>
<dbReference type="Gene3D" id="3.40.30.10">
    <property type="entry name" value="Glutaredoxin"/>
    <property type="match status" value="1"/>
</dbReference>
<protein>
    <submittedName>
        <fullName evidence="16">Thioredoxin related transmembrane protein 1</fullName>
    </submittedName>
</protein>
<dbReference type="GO" id="GO:0005789">
    <property type="term" value="C:endoplasmic reticulum membrane"/>
    <property type="evidence" value="ECO:0007669"/>
    <property type="project" value="UniProtKB-SubCell"/>
</dbReference>
<evidence type="ECO:0000256" key="14">
    <source>
        <dbReference type="SAM" id="SignalP"/>
    </source>
</evidence>
<organism evidence="16 17">
    <name type="scientific">Anas platyrhynchos</name>
    <name type="common">Mallard</name>
    <name type="synonym">Anas boschas</name>
    <dbReference type="NCBI Taxonomy" id="8839"/>
    <lineage>
        <taxon>Eukaryota</taxon>
        <taxon>Metazoa</taxon>
        <taxon>Chordata</taxon>
        <taxon>Craniata</taxon>
        <taxon>Vertebrata</taxon>
        <taxon>Euteleostomi</taxon>
        <taxon>Archelosauria</taxon>
        <taxon>Archosauria</taxon>
        <taxon>Dinosauria</taxon>
        <taxon>Saurischia</taxon>
        <taxon>Theropoda</taxon>
        <taxon>Coelurosauria</taxon>
        <taxon>Aves</taxon>
        <taxon>Neognathae</taxon>
        <taxon>Galloanserae</taxon>
        <taxon>Anseriformes</taxon>
        <taxon>Anatidae</taxon>
        <taxon>Anatinae</taxon>
        <taxon>Anas</taxon>
    </lineage>
</organism>
<dbReference type="Ensembl" id="ENSAPLT00020027180.1">
    <property type="protein sequence ID" value="ENSAPLP00020025212.1"/>
    <property type="gene ID" value="ENSAPLG00020017336.1"/>
</dbReference>
<keyword evidence="8 13" id="KW-1133">Transmembrane helix</keyword>
<accession>A0A8B9TTL1</accession>
<evidence type="ECO:0000256" key="6">
    <source>
        <dbReference type="ARBA" id="ARBA00022824"/>
    </source>
</evidence>
<dbReference type="Proteomes" id="UP000694400">
    <property type="component" value="Chromosome 5"/>
</dbReference>
<proteinExistence type="predicted"/>
<keyword evidence="4 13" id="KW-0812">Transmembrane</keyword>
<sequence length="271" mass="30206">RRKMAAVGWGSALLALLLAAGGAAALGRPSPVRVLSDGTWRELLHGEWMVEFYAPWCPACQSLQPEWEKFAEWGEDLDCEHSPSGRFVITALPTIYHCKDGVFRKYQGARTKTDFINFISDQEWKSIEPVSSWFGPSSFLMSSMSALFQLSMWIRHCHGYLTESVGIPVWGSYAIFALATLFSGLILGLMMVFLADCLCPSKKHRPPQYPYSKKLAPESAHLLKKLDEEQEADEEDISDDEAGDKEESTRNSSPNAVRQRPVNPAGTADKS</sequence>
<keyword evidence="6" id="KW-0256">Endoplasmic reticulum</keyword>
<evidence type="ECO:0000256" key="11">
    <source>
        <dbReference type="ARBA" id="ARBA00023284"/>
    </source>
</evidence>
<keyword evidence="3" id="KW-0597">Phosphoprotein</keyword>
<reference evidence="16" key="2">
    <citation type="submission" date="2025-08" db="UniProtKB">
        <authorList>
            <consortium name="Ensembl"/>
        </authorList>
    </citation>
    <scope>IDENTIFICATION</scope>
</reference>
<keyword evidence="2" id="KW-0813">Transport</keyword>
<evidence type="ECO:0000256" key="9">
    <source>
        <dbReference type="ARBA" id="ARBA00023136"/>
    </source>
</evidence>
<comment type="subcellular location">
    <subcellularLocation>
        <location evidence="1">Endoplasmic reticulum membrane</location>
        <topology evidence="1">Single-pass type I membrane protein</topology>
    </subcellularLocation>
</comment>
<feature type="domain" description="Thioredoxin" evidence="15">
    <location>
        <begin position="35"/>
        <end position="120"/>
    </location>
</feature>
<reference evidence="16" key="1">
    <citation type="submission" date="2019-08" db="EMBL/GenBank/DDBJ databases">
        <title>Three high-quality genomes provides insights into domestication of ducks.</title>
        <authorList>
            <person name="Hou Z.C."/>
            <person name="Zhu F."/>
            <person name="Yin Z.T."/>
            <person name="Zhang F."/>
        </authorList>
    </citation>
    <scope>NUCLEOTIDE SEQUENCE [LARGE SCALE GENOMIC DNA]</scope>
</reference>
<keyword evidence="7" id="KW-0249">Electron transport</keyword>
<reference evidence="16" key="3">
    <citation type="submission" date="2025-09" db="UniProtKB">
        <authorList>
            <consortium name="Ensembl"/>
        </authorList>
    </citation>
    <scope>IDENTIFICATION</scope>
</reference>
<keyword evidence="9 13" id="KW-0472">Membrane</keyword>
<dbReference type="AlphaFoldDB" id="A0A8B9TTL1"/>
<dbReference type="InterPro" id="IPR017937">
    <property type="entry name" value="Thioredoxin_CS"/>
</dbReference>
<feature type="chain" id="PRO_5034649634" evidence="14">
    <location>
        <begin position="26"/>
        <end position="271"/>
    </location>
</feature>
<evidence type="ECO:0000313" key="17">
    <source>
        <dbReference type="Proteomes" id="UP000694400"/>
    </source>
</evidence>
<evidence type="ECO:0000256" key="7">
    <source>
        <dbReference type="ARBA" id="ARBA00022982"/>
    </source>
</evidence>
<evidence type="ECO:0000256" key="8">
    <source>
        <dbReference type="ARBA" id="ARBA00022989"/>
    </source>
</evidence>
<keyword evidence="5 14" id="KW-0732">Signal</keyword>
<name>A0A8B9TTL1_ANAPL</name>
<evidence type="ECO:0000256" key="13">
    <source>
        <dbReference type="SAM" id="Phobius"/>
    </source>
</evidence>
<evidence type="ECO:0000256" key="5">
    <source>
        <dbReference type="ARBA" id="ARBA00022729"/>
    </source>
</evidence>
<dbReference type="PANTHER" id="PTHR46107">
    <property type="entry name" value="DUMPY: SHORTER THAN WILD-TYPE"/>
    <property type="match status" value="1"/>
</dbReference>
<feature type="transmembrane region" description="Helical" evidence="13">
    <location>
        <begin position="170"/>
        <end position="195"/>
    </location>
</feature>
<evidence type="ECO:0000256" key="12">
    <source>
        <dbReference type="SAM" id="MobiDB-lite"/>
    </source>
</evidence>
<dbReference type="Pfam" id="PF00085">
    <property type="entry name" value="Thioredoxin"/>
    <property type="match status" value="1"/>
</dbReference>
<keyword evidence="11" id="KW-0676">Redox-active center</keyword>
<evidence type="ECO:0000259" key="15">
    <source>
        <dbReference type="Pfam" id="PF00085"/>
    </source>
</evidence>
<evidence type="ECO:0000256" key="1">
    <source>
        <dbReference type="ARBA" id="ARBA00004115"/>
    </source>
</evidence>
<dbReference type="PANTHER" id="PTHR46107:SF2">
    <property type="entry name" value="THIOREDOXIN-RELATED TRANSMEMBRANE PROTEIN 1"/>
    <property type="match status" value="1"/>
</dbReference>
<dbReference type="GO" id="GO:0015036">
    <property type="term" value="F:disulfide oxidoreductase activity"/>
    <property type="evidence" value="ECO:0007669"/>
    <property type="project" value="TreeGrafter"/>
</dbReference>